<feature type="region of interest" description="Disordered" evidence="1">
    <location>
        <begin position="39"/>
        <end position="71"/>
    </location>
</feature>
<evidence type="ECO:0000313" key="3">
    <source>
        <dbReference type="Proteomes" id="UP000041254"/>
    </source>
</evidence>
<dbReference type="Proteomes" id="UP000041254">
    <property type="component" value="Unassembled WGS sequence"/>
</dbReference>
<reference evidence="2 3" key="1">
    <citation type="submission" date="2014-11" db="EMBL/GenBank/DDBJ databases">
        <authorList>
            <person name="Zhu J."/>
            <person name="Qi W."/>
            <person name="Song R."/>
        </authorList>
    </citation>
    <scope>NUCLEOTIDE SEQUENCE [LARGE SCALE GENOMIC DNA]</scope>
</reference>
<protein>
    <submittedName>
        <fullName evidence="2">Uncharacterized protein</fullName>
    </submittedName>
</protein>
<feature type="compositionally biased region" description="Basic and acidic residues" evidence="1">
    <location>
        <begin position="43"/>
        <end position="59"/>
    </location>
</feature>
<gene>
    <name evidence="2" type="ORF">Vbra_1237</name>
</gene>
<sequence length="318" mass="35542">MGGRHSTPRPQQQVALTSEDLYLDESEVAAASLKGLGFVDWGKPQEGREGRQEGDRAGMTREIPTGCPEADVDGWCVVGDDDNMPATATIDVQPAGGITAPTPAAPSVEPITSPETDTQQPPHPEVPSADEHAAATEAPPSEEPQAGPSQQQKEKKKSGEEAGAGPPAPPPLPPASTWRVLPAYTKRRGNETVITFHIVLTPDDKRVRRVAIKTALTERAAEDLKREQVYRWYINRACKQEWQRDAIQQAYKEQWPDHYKYPHERTEEENKPRSDPEIAQRSIPAYFLYFEEPFLRLRSPPSYLRCTRWRCPGMYGRP</sequence>
<dbReference type="VEuPathDB" id="CryptoDB:Vbra_1237"/>
<feature type="region of interest" description="Disordered" evidence="1">
    <location>
        <begin position="83"/>
        <end position="177"/>
    </location>
</feature>
<feature type="compositionally biased region" description="Low complexity" evidence="1">
    <location>
        <begin position="94"/>
        <end position="106"/>
    </location>
</feature>
<feature type="compositionally biased region" description="Low complexity" evidence="1">
    <location>
        <begin position="135"/>
        <end position="151"/>
    </location>
</feature>
<name>A0A0G4FX51_VITBC</name>
<keyword evidence="3" id="KW-1185">Reference proteome</keyword>
<evidence type="ECO:0000256" key="1">
    <source>
        <dbReference type="SAM" id="MobiDB-lite"/>
    </source>
</evidence>
<proteinExistence type="predicted"/>
<accession>A0A0G4FX51</accession>
<dbReference type="InParanoid" id="A0A0G4FX51"/>
<dbReference type="EMBL" id="CDMY01000511">
    <property type="protein sequence ID" value="CEM19402.1"/>
    <property type="molecule type" value="Genomic_DNA"/>
</dbReference>
<organism evidence="2 3">
    <name type="scientific">Vitrella brassicaformis (strain CCMP3155)</name>
    <dbReference type="NCBI Taxonomy" id="1169540"/>
    <lineage>
        <taxon>Eukaryota</taxon>
        <taxon>Sar</taxon>
        <taxon>Alveolata</taxon>
        <taxon>Colpodellida</taxon>
        <taxon>Vitrellaceae</taxon>
        <taxon>Vitrella</taxon>
    </lineage>
</organism>
<evidence type="ECO:0000313" key="2">
    <source>
        <dbReference type="EMBL" id="CEM19402.1"/>
    </source>
</evidence>
<feature type="region of interest" description="Disordered" evidence="1">
    <location>
        <begin position="258"/>
        <end position="277"/>
    </location>
</feature>
<dbReference type="AlphaFoldDB" id="A0A0G4FX51"/>